<dbReference type="PANTHER" id="PTHR33204">
    <property type="entry name" value="TRANSCRIPTIONAL REGULATOR, MARR FAMILY"/>
    <property type="match status" value="1"/>
</dbReference>
<evidence type="ECO:0000256" key="1">
    <source>
        <dbReference type="ARBA" id="ARBA00023015"/>
    </source>
</evidence>
<dbReference type="RefSeq" id="WP_011868896.1">
    <property type="nucleotide sequence ID" value="NC_009135.1"/>
</dbReference>
<evidence type="ECO:0000259" key="4">
    <source>
        <dbReference type="PROSITE" id="PS51118"/>
    </source>
</evidence>
<evidence type="ECO:0000313" key="5">
    <source>
        <dbReference type="EMBL" id="ABO35443.1"/>
    </source>
</evidence>
<organism evidence="5 6">
    <name type="scientific">Methanococcus maripaludis (strain C5 / ATCC BAA-1333)</name>
    <dbReference type="NCBI Taxonomy" id="402880"/>
    <lineage>
        <taxon>Archaea</taxon>
        <taxon>Methanobacteriati</taxon>
        <taxon>Methanobacteriota</taxon>
        <taxon>Methanomada group</taxon>
        <taxon>Methanococci</taxon>
        <taxon>Methanococcales</taxon>
        <taxon>Methanococcaceae</taxon>
        <taxon>Methanococcus</taxon>
    </lineage>
</organism>
<accession>A4FZ09</accession>
<sequence>MLIWKGKKYICPVEVTMDIIGKKWKVLILWHLNESTKRFSELKEVVPGISQKMLAQQLKEMEEDGIIKKTIYPEIPPKVEYSVTEFGKTLFPLLKSMNTWAETYLTERGDYSGDLCNKKC</sequence>
<dbReference type="InterPro" id="IPR036390">
    <property type="entry name" value="WH_DNA-bd_sf"/>
</dbReference>
<proteinExistence type="predicted"/>
<dbReference type="GO" id="GO:0003677">
    <property type="term" value="F:DNA binding"/>
    <property type="evidence" value="ECO:0007669"/>
    <property type="project" value="UniProtKB-KW"/>
</dbReference>
<dbReference type="GeneID" id="4927854"/>
<keyword evidence="2" id="KW-0238">DNA-binding</keyword>
<dbReference type="SUPFAM" id="SSF46785">
    <property type="entry name" value="Winged helix' DNA-binding domain"/>
    <property type="match status" value="1"/>
</dbReference>
<dbReference type="eggNOG" id="arCOG01057">
    <property type="taxonomic scope" value="Archaea"/>
</dbReference>
<dbReference type="EMBL" id="CP000609">
    <property type="protein sequence ID" value="ABO35443.1"/>
    <property type="molecule type" value="Genomic_DNA"/>
</dbReference>
<feature type="domain" description="HTH hxlR-type" evidence="4">
    <location>
        <begin position="11"/>
        <end position="109"/>
    </location>
</feature>
<reference evidence="5 6" key="1">
    <citation type="submission" date="2007-03" db="EMBL/GenBank/DDBJ databases">
        <title>Complete sequence of chromosome of Methanococcus maripaludis C5.</title>
        <authorList>
            <consortium name="US DOE Joint Genome Institute"/>
            <person name="Copeland A."/>
            <person name="Lucas S."/>
            <person name="Lapidus A."/>
            <person name="Barry K."/>
            <person name="Glavina del Rio T."/>
            <person name="Dalin E."/>
            <person name="Tice H."/>
            <person name="Pitluck S."/>
            <person name="Chertkov O."/>
            <person name="Brettin T."/>
            <person name="Bruce D."/>
            <person name="Han C."/>
            <person name="Detter J.C."/>
            <person name="Schmutz J."/>
            <person name="Larimer F."/>
            <person name="Land M."/>
            <person name="Hauser L."/>
            <person name="Kyrpides N."/>
            <person name="Mikhailova N."/>
            <person name="Sieprawska-Lupa M."/>
            <person name="Whitman W.B."/>
            <person name="Richardson P."/>
        </authorList>
    </citation>
    <scope>NUCLEOTIDE SEQUENCE [LARGE SCALE GENOMIC DNA]</scope>
    <source>
        <strain evidence="6">C5 / ATCC BAA-1333</strain>
    </source>
</reference>
<dbReference type="Proteomes" id="UP000000253">
    <property type="component" value="Chromosome"/>
</dbReference>
<dbReference type="Pfam" id="PF01638">
    <property type="entry name" value="HxlR"/>
    <property type="match status" value="1"/>
</dbReference>
<dbReference type="STRING" id="402880.MmarC5_1143"/>
<dbReference type="CDD" id="cd00090">
    <property type="entry name" value="HTH_ARSR"/>
    <property type="match status" value="1"/>
</dbReference>
<dbReference type="PROSITE" id="PS51118">
    <property type="entry name" value="HTH_HXLR"/>
    <property type="match status" value="1"/>
</dbReference>
<dbReference type="PANTHER" id="PTHR33204:SF29">
    <property type="entry name" value="TRANSCRIPTIONAL REGULATOR"/>
    <property type="match status" value="1"/>
</dbReference>
<evidence type="ECO:0000313" key="6">
    <source>
        <dbReference type="Proteomes" id="UP000000253"/>
    </source>
</evidence>
<dbReference type="HOGENOM" id="CLU_111585_5_1_2"/>
<evidence type="ECO:0000256" key="2">
    <source>
        <dbReference type="ARBA" id="ARBA00023125"/>
    </source>
</evidence>
<keyword evidence="3" id="KW-0804">Transcription</keyword>
<name>A4FZ09_METM5</name>
<gene>
    <name evidence="5" type="ordered locus">MmarC5_1143</name>
</gene>
<dbReference type="OrthoDB" id="10490at2157"/>
<dbReference type="InterPro" id="IPR036388">
    <property type="entry name" value="WH-like_DNA-bd_sf"/>
</dbReference>
<dbReference type="KEGG" id="mmq:MmarC5_1143"/>
<keyword evidence="1" id="KW-0805">Transcription regulation</keyword>
<protein>
    <submittedName>
        <fullName evidence="5">Transcriptional regulator, MarR family</fullName>
    </submittedName>
</protein>
<dbReference type="InterPro" id="IPR002577">
    <property type="entry name" value="HTH_HxlR"/>
</dbReference>
<dbReference type="InterPro" id="IPR011991">
    <property type="entry name" value="ArsR-like_HTH"/>
</dbReference>
<evidence type="ECO:0000256" key="3">
    <source>
        <dbReference type="ARBA" id="ARBA00023163"/>
    </source>
</evidence>
<dbReference type="AlphaFoldDB" id="A4FZ09"/>
<dbReference type="Gene3D" id="1.10.10.10">
    <property type="entry name" value="Winged helix-like DNA-binding domain superfamily/Winged helix DNA-binding domain"/>
    <property type="match status" value="1"/>
</dbReference>